<dbReference type="PATRIC" id="fig|135826.4.peg.1008"/>
<keyword evidence="3" id="KW-1185">Reference proteome</keyword>
<proteinExistence type="predicted"/>
<keyword evidence="1" id="KW-1133">Transmembrane helix</keyword>
<evidence type="ECO:0000256" key="1">
    <source>
        <dbReference type="SAM" id="Phobius"/>
    </source>
</evidence>
<reference evidence="2 3" key="1">
    <citation type="submission" date="2015-01" db="EMBL/GenBank/DDBJ databases">
        <title>Genome sequence of Jeotgalibacillus alimentarius.</title>
        <authorList>
            <person name="Goh K.M."/>
            <person name="Chan K.-G."/>
            <person name="Yaakop A.S."/>
            <person name="Ee R."/>
            <person name="Gan H.M."/>
            <person name="Chan C.S."/>
        </authorList>
    </citation>
    <scope>NUCLEOTIDE SEQUENCE [LARGE SCALE GENOMIC DNA]</scope>
    <source>
        <strain evidence="2 3">YKJ-13</strain>
    </source>
</reference>
<evidence type="ECO:0000313" key="2">
    <source>
        <dbReference type="EMBL" id="KIL51501.1"/>
    </source>
</evidence>
<keyword evidence="1" id="KW-0812">Transmembrane</keyword>
<keyword evidence="1" id="KW-0472">Membrane</keyword>
<accession>A0A0C2W4J7</accession>
<evidence type="ECO:0000313" key="3">
    <source>
        <dbReference type="Proteomes" id="UP000031950"/>
    </source>
</evidence>
<comment type="caution">
    <text evidence="2">The sequence shown here is derived from an EMBL/GenBank/DDBJ whole genome shotgun (WGS) entry which is preliminary data.</text>
</comment>
<dbReference type="RefSeq" id="WP_052473976.1">
    <property type="nucleotide sequence ID" value="NZ_JXRQ01000015.1"/>
</dbReference>
<feature type="transmembrane region" description="Helical" evidence="1">
    <location>
        <begin position="41"/>
        <end position="59"/>
    </location>
</feature>
<dbReference type="OrthoDB" id="2453566at2"/>
<gene>
    <name evidence="2" type="ORF">KP77_10130</name>
</gene>
<organism evidence="2 3">
    <name type="scientific">Jeotgalibacillus alimentarius</name>
    <dbReference type="NCBI Taxonomy" id="135826"/>
    <lineage>
        <taxon>Bacteria</taxon>
        <taxon>Bacillati</taxon>
        <taxon>Bacillota</taxon>
        <taxon>Bacilli</taxon>
        <taxon>Bacillales</taxon>
        <taxon>Caryophanaceae</taxon>
        <taxon>Jeotgalibacillus</taxon>
    </lineage>
</organism>
<dbReference type="AlphaFoldDB" id="A0A0C2W4J7"/>
<dbReference type="Proteomes" id="UP000031950">
    <property type="component" value="Unassembled WGS sequence"/>
</dbReference>
<protein>
    <submittedName>
        <fullName evidence="2">Uncharacterized protein</fullName>
    </submittedName>
</protein>
<name>A0A0C2W4J7_9BACL</name>
<sequence length="186" mass="21275">MFYIVLGGMAFVIIILLLLISKFQPYSEFMNDFKEGSFKKLITILSTAMVLALSYGIYYEVTYQPPFLDVQLGGQQYTIFGDIGDMGYYTSNLIYQGKETELHIVSWEEEDLNGAEIIVQYPSGKEEIWTADLTSLASASISGLRDRYEIKGIYRASRYTFKEKGIVELSMMDGKKEIEELKIKVR</sequence>
<feature type="transmembrane region" description="Helical" evidence="1">
    <location>
        <begin position="6"/>
        <end position="21"/>
    </location>
</feature>
<dbReference type="EMBL" id="JXRQ01000015">
    <property type="protein sequence ID" value="KIL51501.1"/>
    <property type="molecule type" value="Genomic_DNA"/>
</dbReference>